<accession>A0AAD2D7D0</accession>
<keyword evidence="7" id="KW-1185">Reference proteome</keyword>
<dbReference type="PANTHER" id="PTHR23152">
    <property type="entry name" value="2-OXOGLUTARATE DEHYDROGENASE"/>
    <property type="match status" value="1"/>
</dbReference>
<dbReference type="AlphaFoldDB" id="A0AAD2D7D0"/>
<evidence type="ECO:0000256" key="4">
    <source>
        <dbReference type="ARBA" id="ARBA00023052"/>
    </source>
</evidence>
<dbReference type="PANTHER" id="PTHR23152:SF4">
    <property type="entry name" value="2-OXOADIPATE DEHYDROGENASE COMPLEX COMPONENT E1"/>
    <property type="match status" value="1"/>
</dbReference>
<dbReference type="InterPro" id="IPR001017">
    <property type="entry name" value="DH_E1"/>
</dbReference>
<dbReference type="InterPro" id="IPR042179">
    <property type="entry name" value="KGD_C_sf"/>
</dbReference>
<dbReference type="GO" id="GO:0016624">
    <property type="term" value="F:oxidoreductase activity, acting on the aldehyde or oxo group of donors, disulfide as acceptor"/>
    <property type="evidence" value="ECO:0007669"/>
    <property type="project" value="InterPro"/>
</dbReference>
<dbReference type="SMART" id="SM00861">
    <property type="entry name" value="Transket_pyr"/>
    <property type="match status" value="1"/>
</dbReference>
<dbReference type="NCBIfam" id="NF006914">
    <property type="entry name" value="PRK09404.1"/>
    <property type="match status" value="1"/>
</dbReference>
<dbReference type="EMBL" id="CAMPGE010024652">
    <property type="protein sequence ID" value="CAI2382475.1"/>
    <property type="molecule type" value="Genomic_DNA"/>
</dbReference>
<name>A0AAD2D7D0_EUPCR</name>
<reference evidence="6" key="1">
    <citation type="submission" date="2023-07" db="EMBL/GenBank/DDBJ databases">
        <authorList>
            <consortium name="AG Swart"/>
            <person name="Singh M."/>
            <person name="Singh A."/>
            <person name="Seah K."/>
            <person name="Emmerich C."/>
        </authorList>
    </citation>
    <scope>NUCLEOTIDE SEQUENCE</scope>
    <source>
        <strain evidence="6">DP1</strain>
    </source>
</reference>
<dbReference type="Proteomes" id="UP001295684">
    <property type="component" value="Unassembled WGS sequence"/>
</dbReference>
<dbReference type="SUPFAM" id="SSF52518">
    <property type="entry name" value="Thiamin diphosphate-binding fold (THDP-binding)"/>
    <property type="match status" value="2"/>
</dbReference>
<feature type="domain" description="Transketolase-like pyrimidine-binding" evidence="5">
    <location>
        <begin position="572"/>
        <end position="786"/>
    </location>
</feature>
<dbReference type="InterPro" id="IPR029061">
    <property type="entry name" value="THDP-binding"/>
</dbReference>
<dbReference type="InterPro" id="IPR005475">
    <property type="entry name" value="Transketolase-like_Pyr-bd"/>
</dbReference>
<comment type="cofactor">
    <cofactor evidence="1">
        <name>thiamine diphosphate</name>
        <dbReference type="ChEBI" id="CHEBI:58937"/>
    </cofactor>
</comment>
<organism evidence="6 7">
    <name type="scientific">Euplotes crassus</name>
    <dbReference type="NCBI Taxonomy" id="5936"/>
    <lineage>
        <taxon>Eukaryota</taxon>
        <taxon>Sar</taxon>
        <taxon>Alveolata</taxon>
        <taxon>Ciliophora</taxon>
        <taxon>Intramacronucleata</taxon>
        <taxon>Spirotrichea</taxon>
        <taxon>Hypotrichia</taxon>
        <taxon>Euplotida</taxon>
        <taxon>Euplotidae</taxon>
        <taxon>Moneuplotes</taxon>
    </lineage>
</organism>
<dbReference type="Gene3D" id="3.40.50.12470">
    <property type="match status" value="1"/>
</dbReference>
<evidence type="ECO:0000313" key="6">
    <source>
        <dbReference type="EMBL" id="CAI2382475.1"/>
    </source>
</evidence>
<dbReference type="Pfam" id="PF00676">
    <property type="entry name" value="E1_dh"/>
    <property type="match status" value="1"/>
</dbReference>
<evidence type="ECO:0000256" key="2">
    <source>
        <dbReference type="ARBA" id="ARBA00006936"/>
    </source>
</evidence>
<keyword evidence="3" id="KW-0560">Oxidoreductase</keyword>
<evidence type="ECO:0000313" key="7">
    <source>
        <dbReference type="Proteomes" id="UP001295684"/>
    </source>
</evidence>
<dbReference type="NCBIfam" id="TIGR00239">
    <property type="entry name" value="2oxo_dh_E1"/>
    <property type="match status" value="1"/>
</dbReference>
<comment type="caution">
    <text evidence="6">The sequence shown here is derived from an EMBL/GenBank/DDBJ whole genome shotgun (WGS) entry which is preliminary data.</text>
</comment>
<evidence type="ECO:0000256" key="3">
    <source>
        <dbReference type="ARBA" id="ARBA00023002"/>
    </source>
</evidence>
<dbReference type="Pfam" id="PF02779">
    <property type="entry name" value="Transket_pyr"/>
    <property type="match status" value="1"/>
</dbReference>
<dbReference type="Pfam" id="PF16870">
    <property type="entry name" value="OxoGdeHyase_C"/>
    <property type="match status" value="1"/>
</dbReference>
<keyword evidence="4" id="KW-0786">Thiamine pyrophosphate</keyword>
<dbReference type="Gene3D" id="3.40.50.970">
    <property type="match status" value="1"/>
</dbReference>
<sequence length="947" mass="108421">MINKIYITKVAPGGMRSLAMFSTKSSDFYANKIPQQNNLFGFIQNYKEKGHIYSTLDPLGLANNTEKDSSFGLDHWQISDIESIAGFPFDYRLNEAYKDHCGTAEELKKHLEYLYTSNVGVEFSHVESEEEKIWLYQNYEEIMLEPISKAEKMNILTNLQRAEDFELFLHKKFPSYKRYSGEGAETLVPALNSILAEASYTDNKNPELNIRNVVMGMPHRGRLSTLCLIQDYPFRNLLAQIRGTKQVPDEIYGGLDDIPTHIGPSNSRVYVNSGNMEKHHRIRVTMVNNPSHLESQNSISMGKTKAKQDDYENPHRVLNIQGHGDAAFAGQGVAFESLALASLKNYTIGGTIHFITNNQLGFTATSEESRSGRYSSDVVKAFGIPIIHVNAFDPEAVSRVCKLAVRYKKRFNKDIMLDMISFRKYGHNEVDEPGFTQPRMYDKIRSTPSVATQYTEKLLKEGTVKRTTVDNLKKRFNDWCEKEFEESSNYKPTLKQTKDPHFKGIRSMTHKWKNHDFSTFGVEPEHTGYDSEKLVNIAHASVEYQEHLFNPHERLKRTHIGARKKLIEQGKIDWATAEVMAMGSLLQEGYNVRLTGEDVERGTFSHRHLIMVDQDKNEKFFPLKGSPYMMETRVGRIKVLNSNLSEYGPLSYEYGYTLENPNNLCIWEAQFGDFYNPAQILFDQYLLGGEEKWLRQTGLVILLPHGSDGAGPEHTSSHIERHLQKVNSPVYNEQDFTAGDLTHQKANMHIANCTMPSNYFHILRRQMLRNYRKPLIMATPKQGLRHPLARSNISELEEGTKFQPIIIDKYIKDDSKINKVIFCSGSVWLKLHQVPRAHAEHENCAIIRVEELSPFPMNEVKQALQDLDLDNDTDLYYLQEEHINMGSFSWCKMHIKRALSSLGFVGKSVKYIGRGAEASIATASSKDYKATEEKFMNEFKQTIGIHE</sequence>
<proteinExistence type="inferred from homology"/>
<evidence type="ECO:0000256" key="1">
    <source>
        <dbReference type="ARBA" id="ARBA00001964"/>
    </source>
</evidence>
<dbReference type="InterPro" id="IPR031717">
    <property type="entry name" value="ODO-1/KGD_C"/>
</dbReference>
<dbReference type="Gene3D" id="3.40.50.11610">
    <property type="entry name" value="Multifunctional 2-oxoglutarate metabolism enzyme, C-terminal domain"/>
    <property type="match status" value="1"/>
</dbReference>
<dbReference type="PIRSF" id="PIRSF000157">
    <property type="entry name" value="Oxoglu_dh_E1"/>
    <property type="match status" value="1"/>
</dbReference>
<protein>
    <recommendedName>
        <fullName evidence="5">Transketolase-like pyrimidine-binding domain-containing protein</fullName>
    </recommendedName>
</protein>
<evidence type="ECO:0000259" key="5">
    <source>
        <dbReference type="SMART" id="SM00861"/>
    </source>
</evidence>
<dbReference type="GO" id="GO:0030976">
    <property type="term" value="F:thiamine pyrophosphate binding"/>
    <property type="evidence" value="ECO:0007669"/>
    <property type="project" value="InterPro"/>
</dbReference>
<comment type="similarity">
    <text evidence="2">Belongs to the alpha-ketoglutarate dehydrogenase family.</text>
</comment>
<dbReference type="InterPro" id="IPR011603">
    <property type="entry name" value="2oxoglutarate_DH_E1"/>
</dbReference>
<gene>
    <name evidence="6" type="ORF">ECRASSUSDP1_LOCUS23948</name>
</gene>